<dbReference type="Pfam" id="PF01485">
    <property type="entry name" value="IBR"/>
    <property type="match status" value="1"/>
</dbReference>
<evidence type="ECO:0000259" key="10">
    <source>
        <dbReference type="PROSITE" id="PS51873"/>
    </source>
</evidence>
<comment type="cofactor">
    <cofactor evidence="2">
        <name>Zn(2+)</name>
        <dbReference type="ChEBI" id="CHEBI:29105"/>
    </cofactor>
</comment>
<evidence type="ECO:0000256" key="9">
    <source>
        <dbReference type="ARBA" id="ARBA00022833"/>
    </source>
</evidence>
<evidence type="ECO:0000256" key="4">
    <source>
        <dbReference type="ARBA" id="ARBA00022679"/>
    </source>
</evidence>
<comment type="catalytic activity">
    <reaction evidence="1">
        <text>[E2 ubiquitin-conjugating enzyme]-S-ubiquitinyl-L-cysteine + [acceptor protein]-L-lysine = [E2 ubiquitin-conjugating enzyme]-L-cysteine + [acceptor protein]-N(6)-ubiquitinyl-L-lysine.</text>
        <dbReference type="EC" id="2.3.2.31"/>
    </reaction>
</comment>
<keyword evidence="6" id="KW-0677">Repeat</keyword>
<evidence type="ECO:0000256" key="6">
    <source>
        <dbReference type="ARBA" id="ARBA00022737"/>
    </source>
</evidence>
<evidence type="ECO:0000256" key="2">
    <source>
        <dbReference type="ARBA" id="ARBA00001947"/>
    </source>
</evidence>
<accession>A0AAD8M2T5</accession>
<dbReference type="Pfam" id="PF21235">
    <property type="entry name" value="UBA_ARI1"/>
    <property type="match status" value="1"/>
</dbReference>
<dbReference type="InterPro" id="IPR013083">
    <property type="entry name" value="Znf_RING/FYVE/PHD"/>
</dbReference>
<dbReference type="GO" id="GO:0016567">
    <property type="term" value="P:protein ubiquitination"/>
    <property type="evidence" value="ECO:0007669"/>
    <property type="project" value="InterPro"/>
</dbReference>
<evidence type="ECO:0000256" key="7">
    <source>
        <dbReference type="ARBA" id="ARBA00022771"/>
    </source>
</evidence>
<comment type="caution">
    <text evidence="11">The sequence shown here is derived from an EMBL/GenBank/DDBJ whole genome shotgun (WGS) entry which is preliminary data.</text>
</comment>
<name>A0AAD8M2T5_9APIA</name>
<reference evidence="11" key="1">
    <citation type="submission" date="2023-02" db="EMBL/GenBank/DDBJ databases">
        <title>Genome of toxic invasive species Heracleum sosnowskyi carries increased number of genes despite the absence of recent whole-genome duplications.</title>
        <authorList>
            <person name="Schelkunov M."/>
            <person name="Shtratnikova V."/>
            <person name="Makarenko M."/>
            <person name="Klepikova A."/>
            <person name="Omelchenko D."/>
            <person name="Novikova G."/>
            <person name="Obukhova E."/>
            <person name="Bogdanov V."/>
            <person name="Penin A."/>
            <person name="Logacheva M."/>
        </authorList>
    </citation>
    <scope>NUCLEOTIDE SEQUENCE</scope>
    <source>
        <strain evidence="11">Hsosn_3</strain>
        <tissue evidence="11">Leaf</tissue>
    </source>
</reference>
<keyword evidence="4" id="KW-0808">Transferase</keyword>
<proteinExistence type="predicted"/>
<dbReference type="AlphaFoldDB" id="A0AAD8M2T5"/>
<keyword evidence="12" id="KW-1185">Reference proteome</keyword>
<dbReference type="InterPro" id="IPR048962">
    <property type="entry name" value="ARIH1-like_UBL"/>
</dbReference>
<dbReference type="InterPro" id="IPR002867">
    <property type="entry name" value="IBR_dom"/>
</dbReference>
<evidence type="ECO:0000256" key="3">
    <source>
        <dbReference type="ARBA" id="ARBA00012251"/>
    </source>
</evidence>
<sequence>MIDDSFPLVQFKFTDSWVIKWLSIGHDYIWFMQMDSDDDRHFYDGSILDDNKKTNYKILNESDIQKIQKEDNTRVCSLLSVPKTSACILLCHYKWNVESLLDTWLADEERVIKDAGLARKGLETSISDSIEFTCGICFDVFPAHDKIIKSYDHVYCTTCLGTDISIAIDEGPGCLSLRCPDPKCNAPFGEDIVNLLVSEECKRKYYQYFVRAYVEGNSNVKWCPAPDCSSVIQYIGANGGKWSL</sequence>
<dbReference type="PANTHER" id="PTHR11685">
    <property type="entry name" value="RBR FAMILY RING FINGER AND IBR DOMAIN-CONTAINING"/>
    <property type="match status" value="1"/>
</dbReference>
<dbReference type="InterPro" id="IPR031127">
    <property type="entry name" value="E3_UB_ligase_RBR"/>
</dbReference>
<dbReference type="PROSITE" id="PS51873">
    <property type="entry name" value="TRIAD"/>
    <property type="match status" value="1"/>
</dbReference>
<evidence type="ECO:0000256" key="5">
    <source>
        <dbReference type="ARBA" id="ARBA00022723"/>
    </source>
</evidence>
<evidence type="ECO:0000313" key="11">
    <source>
        <dbReference type="EMBL" id="KAK1357452.1"/>
    </source>
</evidence>
<dbReference type="GO" id="GO:0061630">
    <property type="term" value="F:ubiquitin protein ligase activity"/>
    <property type="evidence" value="ECO:0007669"/>
    <property type="project" value="UniProtKB-EC"/>
</dbReference>
<dbReference type="Proteomes" id="UP001237642">
    <property type="component" value="Unassembled WGS sequence"/>
</dbReference>
<dbReference type="InterPro" id="IPR044066">
    <property type="entry name" value="TRIAD_supradom"/>
</dbReference>
<keyword evidence="9" id="KW-0862">Zinc</keyword>
<dbReference type="GO" id="GO:0008270">
    <property type="term" value="F:zinc ion binding"/>
    <property type="evidence" value="ECO:0007669"/>
    <property type="project" value="UniProtKB-KW"/>
</dbReference>
<dbReference type="Gene3D" id="3.30.40.10">
    <property type="entry name" value="Zinc/RING finger domain, C3HC4 (zinc finger)"/>
    <property type="match status" value="1"/>
</dbReference>
<gene>
    <name evidence="11" type="ORF">POM88_050708</name>
</gene>
<reference evidence="11" key="2">
    <citation type="submission" date="2023-05" db="EMBL/GenBank/DDBJ databases">
        <authorList>
            <person name="Schelkunov M.I."/>
        </authorList>
    </citation>
    <scope>NUCLEOTIDE SEQUENCE</scope>
    <source>
        <strain evidence="11">Hsosn_3</strain>
        <tissue evidence="11">Leaf</tissue>
    </source>
</reference>
<feature type="domain" description="RING-type" evidence="10">
    <location>
        <begin position="130"/>
        <end position="244"/>
    </location>
</feature>
<keyword evidence="5" id="KW-0479">Metal-binding</keyword>
<keyword evidence="7" id="KW-0863">Zinc-finger</keyword>
<protein>
    <recommendedName>
        <fullName evidence="3">RBR-type E3 ubiquitin transferase</fullName>
        <ecNumber evidence="3">2.3.2.31</ecNumber>
    </recommendedName>
</protein>
<evidence type="ECO:0000256" key="1">
    <source>
        <dbReference type="ARBA" id="ARBA00001798"/>
    </source>
</evidence>
<dbReference type="SUPFAM" id="SSF57850">
    <property type="entry name" value="RING/U-box"/>
    <property type="match status" value="1"/>
</dbReference>
<dbReference type="EC" id="2.3.2.31" evidence="3"/>
<keyword evidence="8" id="KW-0833">Ubl conjugation pathway</keyword>
<organism evidence="11 12">
    <name type="scientific">Heracleum sosnowskyi</name>
    <dbReference type="NCBI Taxonomy" id="360622"/>
    <lineage>
        <taxon>Eukaryota</taxon>
        <taxon>Viridiplantae</taxon>
        <taxon>Streptophyta</taxon>
        <taxon>Embryophyta</taxon>
        <taxon>Tracheophyta</taxon>
        <taxon>Spermatophyta</taxon>
        <taxon>Magnoliopsida</taxon>
        <taxon>eudicotyledons</taxon>
        <taxon>Gunneridae</taxon>
        <taxon>Pentapetalae</taxon>
        <taxon>asterids</taxon>
        <taxon>campanulids</taxon>
        <taxon>Apiales</taxon>
        <taxon>Apiaceae</taxon>
        <taxon>Apioideae</taxon>
        <taxon>apioid superclade</taxon>
        <taxon>Tordylieae</taxon>
        <taxon>Tordyliinae</taxon>
        <taxon>Heracleum</taxon>
    </lineage>
</organism>
<dbReference type="EMBL" id="JAUIZM010000011">
    <property type="protein sequence ID" value="KAK1357452.1"/>
    <property type="molecule type" value="Genomic_DNA"/>
</dbReference>
<evidence type="ECO:0000256" key="8">
    <source>
        <dbReference type="ARBA" id="ARBA00022786"/>
    </source>
</evidence>
<evidence type="ECO:0000313" key="12">
    <source>
        <dbReference type="Proteomes" id="UP001237642"/>
    </source>
</evidence>